<dbReference type="InterPro" id="IPR011009">
    <property type="entry name" value="Kinase-like_dom_sf"/>
</dbReference>
<dbReference type="GO" id="GO:0005886">
    <property type="term" value="C:plasma membrane"/>
    <property type="evidence" value="ECO:0007669"/>
    <property type="project" value="UniProtKB-SubCell"/>
</dbReference>
<keyword evidence="10 15" id="KW-0067">ATP-binding</keyword>
<keyword evidence="6 15" id="KW-0997">Cell inner membrane</keyword>
<dbReference type="UniPathway" id="UPA00958"/>
<dbReference type="Proteomes" id="UP000199054">
    <property type="component" value="Unassembled WGS sequence"/>
</dbReference>
<evidence type="ECO:0000256" key="14">
    <source>
        <dbReference type="ARBA" id="ARBA00034417"/>
    </source>
</evidence>
<dbReference type="GO" id="GO:0005524">
    <property type="term" value="F:ATP binding"/>
    <property type="evidence" value="ECO:0007669"/>
    <property type="project" value="UniProtKB-UniRule"/>
</dbReference>
<evidence type="ECO:0000256" key="5">
    <source>
        <dbReference type="ARBA" id="ARBA00022475"/>
    </source>
</evidence>
<sequence>MVSPRQARRMGGRTVALDRDTIPATQIRSQGHVIWHDPAMGEAFDPRLFEPDWLARNGLVTGRSTGRNEALFLHVDGLDLVLRHYFRGGLVGRLNRDLFLRQPVARSRAMAEYALLSWMERQGLPVPHPVAARFTPVAGLTYRADIITRTLPGTRTLAAALAQGPLPAQDWAAIGSAIARMHGADVDHADLNCRNILLDDTGRIWLIDFDKSRHRADGPWKRANLERLKRSLLKEARLHPAVTWDAAGWQALLNGYAAPA</sequence>
<dbReference type="GO" id="GO:0016773">
    <property type="term" value="F:phosphotransferase activity, alcohol group as acceptor"/>
    <property type="evidence" value="ECO:0007669"/>
    <property type="project" value="UniProtKB-UniRule"/>
</dbReference>
<dbReference type="EC" id="2.7.1.166" evidence="4 15"/>
<gene>
    <name evidence="15" type="primary">kdkA</name>
    <name evidence="16" type="ORF">SAMN04489859_102252</name>
</gene>
<evidence type="ECO:0000256" key="13">
    <source>
        <dbReference type="ARBA" id="ARBA00029511"/>
    </source>
</evidence>
<evidence type="ECO:0000256" key="3">
    <source>
        <dbReference type="ARBA" id="ARBA00010327"/>
    </source>
</evidence>
<comment type="catalytic activity">
    <reaction evidence="14 15">
        <text>an alpha-Kdo-(2-&gt;6)-lipid IVA + ATP = a 4-O-phospho-alpha-Kdo-(2-&gt;6)-lipid IVA + ADP + H(+)</text>
        <dbReference type="Rhea" id="RHEA:74271"/>
        <dbReference type="ChEBI" id="CHEBI:15378"/>
        <dbReference type="ChEBI" id="CHEBI:30616"/>
        <dbReference type="ChEBI" id="CHEBI:176428"/>
        <dbReference type="ChEBI" id="CHEBI:193140"/>
        <dbReference type="ChEBI" id="CHEBI:456216"/>
        <dbReference type="EC" id="2.7.1.166"/>
    </reaction>
</comment>
<evidence type="ECO:0000256" key="8">
    <source>
        <dbReference type="ARBA" id="ARBA00022741"/>
    </source>
</evidence>
<reference evidence="16 17" key="1">
    <citation type="submission" date="2016-10" db="EMBL/GenBank/DDBJ databases">
        <authorList>
            <person name="de Groot N.N."/>
        </authorList>
    </citation>
    <scope>NUCLEOTIDE SEQUENCE [LARGE SCALE GENOMIC DNA]</scope>
    <source>
        <strain evidence="16 17">DSM 8512</strain>
    </source>
</reference>
<organism evidence="16 17">
    <name type="scientific">Paracoccus alcaliphilus</name>
    <dbReference type="NCBI Taxonomy" id="34002"/>
    <lineage>
        <taxon>Bacteria</taxon>
        <taxon>Pseudomonadati</taxon>
        <taxon>Pseudomonadota</taxon>
        <taxon>Alphaproteobacteria</taxon>
        <taxon>Rhodobacterales</taxon>
        <taxon>Paracoccaceae</taxon>
        <taxon>Paracoccus</taxon>
    </lineage>
</organism>
<keyword evidence="17" id="KW-1185">Reference proteome</keyword>
<dbReference type="NCBIfam" id="NF002475">
    <property type="entry name" value="PRK01723.1"/>
    <property type="match status" value="1"/>
</dbReference>
<dbReference type="STRING" id="34002.SAMN04489859_102252"/>
<evidence type="ECO:0000256" key="4">
    <source>
        <dbReference type="ARBA" id="ARBA00011988"/>
    </source>
</evidence>
<keyword evidence="8 15" id="KW-0547">Nucleotide-binding</keyword>
<dbReference type="GO" id="GO:0016301">
    <property type="term" value="F:kinase activity"/>
    <property type="evidence" value="ECO:0007669"/>
    <property type="project" value="UniProtKB-KW"/>
</dbReference>
<evidence type="ECO:0000256" key="1">
    <source>
        <dbReference type="ARBA" id="ARBA00004515"/>
    </source>
</evidence>
<dbReference type="SUPFAM" id="SSF56112">
    <property type="entry name" value="Protein kinase-like (PK-like)"/>
    <property type="match status" value="1"/>
</dbReference>
<evidence type="ECO:0000256" key="7">
    <source>
        <dbReference type="ARBA" id="ARBA00022679"/>
    </source>
</evidence>
<keyword evidence="12 15" id="KW-0472">Membrane</keyword>
<evidence type="ECO:0000313" key="16">
    <source>
        <dbReference type="EMBL" id="SEN92832.1"/>
    </source>
</evidence>
<name>A0A1H8KIV8_9RHOB</name>
<keyword evidence="11 15" id="KW-0448">Lipopolysaccharide biosynthesis</keyword>
<comment type="subcellular location">
    <subcellularLocation>
        <location evidence="1 15">Cell inner membrane</location>
        <topology evidence="1 15">Peripheral membrane protein</topology>
        <orientation evidence="1 15">Cytoplasmic side</orientation>
    </subcellularLocation>
</comment>
<dbReference type="InterPro" id="IPR022826">
    <property type="entry name" value="KDO_kinase"/>
</dbReference>
<comment type="similarity">
    <text evidence="3 15">Belongs to the protein kinase superfamily. KdkA/RfaP family.</text>
</comment>
<evidence type="ECO:0000256" key="15">
    <source>
        <dbReference type="HAMAP-Rule" id="MF_00521"/>
    </source>
</evidence>
<keyword evidence="9 15" id="KW-0418">Kinase</keyword>
<accession>A0A1H8KIV8</accession>
<evidence type="ECO:0000256" key="9">
    <source>
        <dbReference type="ARBA" id="ARBA00022777"/>
    </source>
</evidence>
<evidence type="ECO:0000256" key="2">
    <source>
        <dbReference type="ARBA" id="ARBA00004713"/>
    </source>
</evidence>
<evidence type="ECO:0000256" key="6">
    <source>
        <dbReference type="ARBA" id="ARBA00022519"/>
    </source>
</evidence>
<dbReference type="Pfam" id="PF06293">
    <property type="entry name" value="Kdo"/>
    <property type="match status" value="1"/>
</dbReference>
<comment type="pathway">
    <text evidence="2 15">Bacterial outer membrane biogenesis; LPS core biosynthesis.</text>
</comment>
<comment type="function">
    <text evidence="15">Catalyzes the ATP-dependent phosphorylation of the 3-deoxy-D-manno-octulosonic acid (Kdo) residue in Kdo-lipid IV(A) at the 4-OH position.</text>
</comment>
<dbReference type="Gene3D" id="1.10.510.10">
    <property type="entry name" value="Transferase(Phosphotransferase) domain 1"/>
    <property type="match status" value="1"/>
</dbReference>
<dbReference type="AlphaFoldDB" id="A0A1H8KIV8"/>
<keyword evidence="7 15" id="KW-0808">Transferase</keyword>
<evidence type="ECO:0000256" key="10">
    <source>
        <dbReference type="ARBA" id="ARBA00022840"/>
    </source>
</evidence>
<evidence type="ECO:0000256" key="12">
    <source>
        <dbReference type="ARBA" id="ARBA00023136"/>
    </source>
</evidence>
<proteinExistence type="inferred from homology"/>
<dbReference type="OrthoDB" id="6854449at2"/>
<feature type="active site" evidence="15">
    <location>
        <position position="190"/>
    </location>
</feature>
<keyword evidence="5 15" id="KW-1003">Cell membrane</keyword>
<dbReference type="GO" id="GO:0009244">
    <property type="term" value="P:lipopolysaccharide core region biosynthetic process"/>
    <property type="evidence" value="ECO:0007669"/>
    <property type="project" value="UniProtKB-UniRule"/>
</dbReference>
<evidence type="ECO:0000313" key="17">
    <source>
        <dbReference type="Proteomes" id="UP000199054"/>
    </source>
</evidence>
<dbReference type="EMBL" id="FODE01000022">
    <property type="protein sequence ID" value="SEN92832.1"/>
    <property type="molecule type" value="Genomic_DNA"/>
</dbReference>
<protein>
    <recommendedName>
        <fullName evidence="13 15">3-deoxy-D-manno-octulosonic acid kinase</fullName>
        <shortName evidence="15">Kdo kinase</shortName>
        <ecNumber evidence="4 15">2.7.1.166</ecNumber>
    </recommendedName>
</protein>
<dbReference type="HAMAP" id="MF_00521">
    <property type="entry name" value="KDO_kinase"/>
    <property type="match status" value="1"/>
</dbReference>
<evidence type="ECO:0000256" key="11">
    <source>
        <dbReference type="ARBA" id="ARBA00022985"/>
    </source>
</evidence>